<dbReference type="PANTHER" id="PTHR12393:SF6">
    <property type="entry name" value="SPHINGOMYELIN PHOSPHODIESTERASE 2"/>
    <property type="match status" value="1"/>
</dbReference>
<dbReference type="PANTHER" id="PTHR12393">
    <property type="entry name" value="SPHINGOMYELIN PHOSPHODIESTERASE RELATED"/>
    <property type="match status" value="1"/>
</dbReference>
<keyword evidence="2" id="KW-1185">Reference proteome</keyword>
<evidence type="ECO:0000313" key="1">
    <source>
        <dbReference type="EMBL" id="KXZ49730.1"/>
    </source>
</evidence>
<dbReference type="AlphaFoldDB" id="A0A150GJW4"/>
<evidence type="ECO:0008006" key="3">
    <source>
        <dbReference type="Google" id="ProtNLM"/>
    </source>
</evidence>
<protein>
    <recommendedName>
        <fullName evidence="3">F-box domain-containing protein</fullName>
    </recommendedName>
</protein>
<dbReference type="EMBL" id="LSYV01000021">
    <property type="protein sequence ID" value="KXZ49730.1"/>
    <property type="molecule type" value="Genomic_DNA"/>
</dbReference>
<dbReference type="GO" id="GO:0030149">
    <property type="term" value="P:sphingolipid catabolic process"/>
    <property type="evidence" value="ECO:0007669"/>
    <property type="project" value="TreeGrafter"/>
</dbReference>
<reference evidence="2" key="1">
    <citation type="journal article" date="2016" name="Nat. Commun.">
        <title>The Gonium pectorale genome demonstrates co-option of cell cycle regulation during the evolution of multicellularity.</title>
        <authorList>
            <person name="Hanschen E.R."/>
            <person name="Marriage T.N."/>
            <person name="Ferris P.J."/>
            <person name="Hamaji T."/>
            <person name="Toyoda A."/>
            <person name="Fujiyama A."/>
            <person name="Neme R."/>
            <person name="Noguchi H."/>
            <person name="Minakuchi Y."/>
            <person name="Suzuki M."/>
            <person name="Kawai-Toyooka H."/>
            <person name="Smith D.R."/>
            <person name="Sparks H."/>
            <person name="Anderson J."/>
            <person name="Bakaric R."/>
            <person name="Luria V."/>
            <person name="Karger A."/>
            <person name="Kirschner M.W."/>
            <person name="Durand P.M."/>
            <person name="Michod R.E."/>
            <person name="Nozaki H."/>
            <person name="Olson B.J."/>
        </authorList>
    </citation>
    <scope>NUCLEOTIDE SEQUENCE [LARGE SCALE GENOMIC DNA]</scope>
    <source>
        <strain evidence="2">NIES-2863</strain>
    </source>
</reference>
<comment type="caution">
    <text evidence="1">The sequence shown here is derived from an EMBL/GenBank/DDBJ whole genome shotgun (WGS) entry which is preliminary data.</text>
</comment>
<dbReference type="GO" id="GO:0005783">
    <property type="term" value="C:endoplasmic reticulum"/>
    <property type="evidence" value="ECO:0007669"/>
    <property type="project" value="TreeGrafter"/>
</dbReference>
<dbReference type="GO" id="GO:0071944">
    <property type="term" value="C:cell periphery"/>
    <property type="evidence" value="ECO:0007669"/>
    <property type="project" value="TreeGrafter"/>
</dbReference>
<gene>
    <name evidence="1" type="ORF">GPECTOR_20g587</name>
</gene>
<sequence>MAHPPEKKLAQVPVPHHWSFRVWPQLLPELAERIVHCLDRNDIAATFRRINKTTAEHFSGTLHTTIHLSEPVPPHAFAAHWLTPGATRGLTLARRRKLVRLVAASGVLPNLEVALQAVGLYAKNPLRDGRMGDRRHVCL</sequence>
<dbReference type="OrthoDB" id="194358at2759"/>
<evidence type="ECO:0000313" key="2">
    <source>
        <dbReference type="Proteomes" id="UP000075714"/>
    </source>
</evidence>
<dbReference type="Proteomes" id="UP000075714">
    <property type="component" value="Unassembled WGS sequence"/>
</dbReference>
<proteinExistence type="predicted"/>
<dbReference type="GO" id="GO:0016020">
    <property type="term" value="C:membrane"/>
    <property type="evidence" value="ECO:0007669"/>
    <property type="project" value="TreeGrafter"/>
</dbReference>
<name>A0A150GJW4_GONPE</name>
<dbReference type="GO" id="GO:0004620">
    <property type="term" value="F:phospholipase activity"/>
    <property type="evidence" value="ECO:0007669"/>
    <property type="project" value="TreeGrafter"/>
</dbReference>
<accession>A0A150GJW4</accession>
<organism evidence="1 2">
    <name type="scientific">Gonium pectorale</name>
    <name type="common">Green alga</name>
    <dbReference type="NCBI Taxonomy" id="33097"/>
    <lineage>
        <taxon>Eukaryota</taxon>
        <taxon>Viridiplantae</taxon>
        <taxon>Chlorophyta</taxon>
        <taxon>core chlorophytes</taxon>
        <taxon>Chlorophyceae</taxon>
        <taxon>CS clade</taxon>
        <taxon>Chlamydomonadales</taxon>
        <taxon>Volvocaceae</taxon>
        <taxon>Gonium</taxon>
    </lineage>
</organism>
<dbReference type="GO" id="GO:0046513">
    <property type="term" value="P:ceramide biosynthetic process"/>
    <property type="evidence" value="ECO:0007669"/>
    <property type="project" value="TreeGrafter"/>
</dbReference>